<dbReference type="Proteomes" id="UP001215280">
    <property type="component" value="Unassembled WGS sequence"/>
</dbReference>
<feature type="transmembrane region" description="Helical" evidence="1">
    <location>
        <begin position="67"/>
        <end position="87"/>
    </location>
</feature>
<keyword evidence="1" id="KW-0812">Transmembrane</keyword>
<keyword evidence="1" id="KW-1133">Transmembrane helix</keyword>
<protein>
    <submittedName>
        <fullName evidence="2">Uncharacterized protein</fullName>
    </submittedName>
</protein>
<dbReference type="AlphaFoldDB" id="A0AAD7NWC2"/>
<organism evidence="2 3">
    <name type="scientific">Mycena maculata</name>
    <dbReference type="NCBI Taxonomy" id="230809"/>
    <lineage>
        <taxon>Eukaryota</taxon>
        <taxon>Fungi</taxon>
        <taxon>Dikarya</taxon>
        <taxon>Basidiomycota</taxon>
        <taxon>Agaricomycotina</taxon>
        <taxon>Agaricomycetes</taxon>
        <taxon>Agaricomycetidae</taxon>
        <taxon>Agaricales</taxon>
        <taxon>Marasmiineae</taxon>
        <taxon>Mycenaceae</taxon>
        <taxon>Mycena</taxon>
    </lineage>
</organism>
<accession>A0AAD7NWC2</accession>
<evidence type="ECO:0000313" key="2">
    <source>
        <dbReference type="EMBL" id="KAJ7777704.1"/>
    </source>
</evidence>
<proteinExistence type="predicted"/>
<gene>
    <name evidence="2" type="ORF">DFH07DRAFT_722410</name>
</gene>
<feature type="non-terminal residue" evidence="2">
    <location>
        <position position="1"/>
    </location>
</feature>
<reference evidence="2" key="1">
    <citation type="submission" date="2023-03" db="EMBL/GenBank/DDBJ databases">
        <title>Massive genome expansion in bonnet fungi (Mycena s.s.) driven by repeated elements and novel gene families across ecological guilds.</title>
        <authorList>
            <consortium name="Lawrence Berkeley National Laboratory"/>
            <person name="Harder C.B."/>
            <person name="Miyauchi S."/>
            <person name="Viragh M."/>
            <person name="Kuo A."/>
            <person name="Thoen E."/>
            <person name="Andreopoulos B."/>
            <person name="Lu D."/>
            <person name="Skrede I."/>
            <person name="Drula E."/>
            <person name="Henrissat B."/>
            <person name="Morin E."/>
            <person name="Kohler A."/>
            <person name="Barry K."/>
            <person name="LaButti K."/>
            <person name="Morin E."/>
            <person name="Salamov A."/>
            <person name="Lipzen A."/>
            <person name="Mereny Z."/>
            <person name="Hegedus B."/>
            <person name="Baldrian P."/>
            <person name="Stursova M."/>
            <person name="Weitz H."/>
            <person name="Taylor A."/>
            <person name="Grigoriev I.V."/>
            <person name="Nagy L.G."/>
            <person name="Martin F."/>
            <person name="Kauserud H."/>
        </authorList>
    </citation>
    <scope>NUCLEOTIDE SEQUENCE</scope>
    <source>
        <strain evidence="2">CBHHK188m</strain>
    </source>
</reference>
<evidence type="ECO:0000313" key="3">
    <source>
        <dbReference type="Proteomes" id="UP001215280"/>
    </source>
</evidence>
<keyword evidence="3" id="KW-1185">Reference proteome</keyword>
<feature type="non-terminal residue" evidence="2">
    <location>
        <position position="93"/>
    </location>
</feature>
<sequence>PRALKSTPVHLARSKQMLEAESHAVRFEIQSKEQGDKGTSKSYARQVASYQSWWDASEASKVSRNPTLAPIPAFLITVAKVCLFLLYESTREK</sequence>
<dbReference type="EMBL" id="JARJLG010000010">
    <property type="protein sequence ID" value="KAJ7777704.1"/>
    <property type="molecule type" value="Genomic_DNA"/>
</dbReference>
<evidence type="ECO:0000256" key="1">
    <source>
        <dbReference type="SAM" id="Phobius"/>
    </source>
</evidence>
<name>A0AAD7NWC2_9AGAR</name>
<keyword evidence="1" id="KW-0472">Membrane</keyword>
<comment type="caution">
    <text evidence="2">The sequence shown here is derived from an EMBL/GenBank/DDBJ whole genome shotgun (WGS) entry which is preliminary data.</text>
</comment>